<feature type="region of interest" description="Disordered" evidence="2">
    <location>
        <begin position="249"/>
        <end position="271"/>
    </location>
</feature>
<sequence>MQKAFPLPGIEFPLAEEVPTASEEGCHCLKKREATARKIALLSKDSYEVPTSTSSTTTTDTPSGETGKKSGRTVTLTVEDIEKKKNDVKARTTPLLSLPDEHQLRFTEGSETLEQTFNRLQVFIGQLQFIDVEIEHDDLNQKFLTSLAPEWIMHTIVWRNRTDLDTMSLDDLYNHLKGEGSDTPTEPHHTPSLVDQPPSHTTHSSLILPPVTTTSIPTVTPSETTPISQREAFPTDSGFIADQDRVTISKSSTLPHDSAPRVTSPAADEGSMQQTINEFEAQEIEITRLKARVKLLEDRQRVAVEGFGDDAPIKRMCLDEGEAATERTSDDTKEMETVLTSMDTATVLASGAAEVPTGSGSIPTTGPPAAEVPTCSDVVPTASPVFATATVIDAQVARELEEQLKREDQRRSKQIARDTEIARIHDEEELQIMIDGLDQNNETIAKYMQEYHQFASEPPIERRIELISDLVKYQDNYAKESVMKQKTSEEVTEEAKSSDEVPEEKVKEMMQLVPIDEVYVEALQVKHLIIDRKRLVKETLSNRPPTSDKEIELWVELSRLYKPDHEDQLWTYTQNFTHAPVEWKLYDSCRVHHVTSKDKEIFMLVLKDYPLRKGLALVMISYKLQVENYSQMANDLILKIYKIANSPRQQGIEFPLAEEIPTYSEEGYHCLKKREATARKIALLSKSKRNRQSKSNDIFTNDSYEVLISTASTTTTDTPSAKTGKKSGRTVTLTAKDMQKKKNDVKARTTLLLSLPDEHQLRFRFNEFSSNIATALICLATNRTYNFSKMIFDGQVKNVNNKVSKFLMYPRFLTMCLRMSQFGKITHTHMYVVPFHTRKLFTTLRVNSPSFSGRIVLLFDTMLVQQGEGSGTPTEPHHTPSPVAQPPSHTTHSSSTLPPVTTTSIPTVTPSKTTPIRQYTHRARIAQSFAIPTVADEPESPLRDISQGEAWPTNSGFIAGQDRATIAMSSTLPHDSAPRVTSPAADEGNMQQTINELTALCTGLQRQYSKLAGRSIDEGEAAAERTSDDKEEMATVLIFIDTAIFLASGAVEVPTGSGSIPTDGPPAAEVSTDSDVVPIASPVFATATVVTPYRRRKGKEVMVESDTPKKQKVQEQIDAQFASELPIERRIELISDLVKYQDNYAKVHKFQSQQRKPWTKKQKMDYYMAVIRSNLGWKVKDFRGMTFKEVEAKFNSVWKQMEVFILMGSKEEAERIKRKGLSLEQESAKKRKTSEEVTEEAKSFDEVPKEKVKEMMQLVPIEEVYVEALQVKHPIIDWKVHTEVQRSYWKISRLGGSSAIEWKLYDSCEVHHVTSKDKEIFMLVEKDYPLKKGLALVMISYKLQVENYSQMANDLILKIYKIANSPRLQGIEFPLADEVSTASEEGCHYPKKREATAMKIALLSKSRRNFQSKSNDSFTKFLILSFFEITQSDYNIRRSVINSFQQVAAILKTFGGNETTKKTKKNLLKQQYGNFKVEGSETLEQTFNRLQVIIGQLQFMDVEIEQDDLNQKFLTSLPPEWLMHTIVWINKTDLDTMSLDDLYNHLKVYESKVRKKLEPNSQNMAVISLAKHNSENEDGNTACVPTASTNVPTASASVATISQDTACAYIASQSSGKKISIQGSDVAGFDKSKVKCFNCHKMGHLKESAGLPEAKTEEGETTTDKDHALVADEVALTEFALMANISAESKVFDNSLCSKDYKKNNDSLNSKITDLTDKLFDAKNMIYHYKLGLAQVESRLVEYKEREVKYYEKIKTLEFRTKSNNECIEILKKKLETLKQEKKGVDGKLVGLLTALKDLNNLIESQRANKKKEGLGYSVVPPPPAQIYSFPRRICPRLAF</sequence>
<comment type="caution">
    <text evidence="3">The sequence shown here is derived from an EMBL/GenBank/DDBJ whole genome shotgun (WGS) entry which is preliminary data.</text>
</comment>
<evidence type="ECO:0000313" key="3">
    <source>
        <dbReference type="EMBL" id="GEU65126.1"/>
    </source>
</evidence>
<name>A0A6L2LTL2_TANCI</name>
<feature type="compositionally biased region" description="Low complexity" evidence="2">
    <location>
        <begin position="886"/>
        <end position="913"/>
    </location>
</feature>
<feature type="compositionally biased region" description="Low complexity" evidence="2">
    <location>
        <begin position="209"/>
        <end position="228"/>
    </location>
</feature>
<dbReference type="EMBL" id="BKCJ010005143">
    <property type="protein sequence ID" value="GEU65126.1"/>
    <property type="molecule type" value="Genomic_DNA"/>
</dbReference>
<gene>
    <name evidence="3" type="ORF">Tci_037104</name>
</gene>
<feature type="region of interest" description="Disordered" evidence="2">
    <location>
        <begin position="483"/>
        <end position="503"/>
    </location>
</feature>
<feature type="region of interest" description="Disordered" evidence="2">
    <location>
        <begin position="867"/>
        <end position="913"/>
    </location>
</feature>
<protein>
    <submittedName>
        <fullName evidence="3">Uncharacterized protein</fullName>
    </submittedName>
</protein>
<feature type="compositionally biased region" description="Basic and acidic residues" evidence="2">
    <location>
        <begin position="177"/>
        <end position="189"/>
    </location>
</feature>
<keyword evidence="1" id="KW-0175">Coiled coil</keyword>
<evidence type="ECO:0000256" key="2">
    <source>
        <dbReference type="SAM" id="MobiDB-lite"/>
    </source>
</evidence>
<feature type="region of interest" description="Disordered" evidence="2">
    <location>
        <begin position="47"/>
        <end position="72"/>
    </location>
</feature>
<feature type="coiled-coil region" evidence="1">
    <location>
        <begin position="272"/>
        <end position="299"/>
    </location>
</feature>
<feature type="compositionally biased region" description="Low complexity" evidence="2">
    <location>
        <begin position="50"/>
        <end position="63"/>
    </location>
</feature>
<proteinExistence type="predicted"/>
<evidence type="ECO:0000256" key="1">
    <source>
        <dbReference type="SAM" id="Coils"/>
    </source>
</evidence>
<feature type="region of interest" description="Disordered" evidence="2">
    <location>
        <begin position="177"/>
        <end position="230"/>
    </location>
</feature>
<reference evidence="3" key="1">
    <citation type="journal article" date="2019" name="Sci. Rep.">
        <title>Draft genome of Tanacetum cinerariifolium, the natural source of mosquito coil.</title>
        <authorList>
            <person name="Yamashiro T."/>
            <person name="Shiraishi A."/>
            <person name="Satake H."/>
            <person name="Nakayama K."/>
        </authorList>
    </citation>
    <scope>NUCLEOTIDE SEQUENCE</scope>
</reference>
<accession>A0A6L2LTL2</accession>
<organism evidence="3">
    <name type="scientific">Tanacetum cinerariifolium</name>
    <name type="common">Dalmatian daisy</name>
    <name type="synonym">Chrysanthemum cinerariifolium</name>
    <dbReference type="NCBI Taxonomy" id="118510"/>
    <lineage>
        <taxon>Eukaryota</taxon>
        <taxon>Viridiplantae</taxon>
        <taxon>Streptophyta</taxon>
        <taxon>Embryophyta</taxon>
        <taxon>Tracheophyta</taxon>
        <taxon>Spermatophyta</taxon>
        <taxon>Magnoliopsida</taxon>
        <taxon>eudicotyledons</taxon>
        <taxon>Gunneridae</taxon>
        <taxon>Pentapetalae</taxon>
        <taxon>asterids</taxon>
        <taxon>campanulids</taxon>
        <taxon>Asterales</taxon>
        <taxon>Asteraceae</taxon>
        <taxon>Asteroideae</taxon>
        <taxon>Anthemideae</taxon>
        <taxon>Anthemidinae</taxon>
        <taxon>Tanacetum</taxon>
    </lineage>
</organism>
<dbReference type="Pfam" id="PF14223">
    <property type="entry name" value="Retrotran_gag_2"/>
    <property type="match status" value="1"/>
</dbReference>